<organism evidence="1 2">
    <name type="scientific">Ramazzottius varieornatus</name>
    <name type="common">Water bear</name>
    <name type="synonym">Tardigrade</name>
    <dbReference type="NCBI Taxonomy" id="947166"/>
    <lineage>
        <taxon>Eukaryota</taxon>
        <taxon>Metazoa</taxon>
        <taxon>Ecdysozoa</taxon>
        <taxon>Tardigrada</taxon>
        <taxon>Eutardigrada</taxon>
        <taxon>Parachela</taxon>
        <taxon>Hypsibioidea</taxon>
        <taxon>Ramazzottiidae</taxon>
        <taxon>Ramazzottius</taxon>
    </lineage>
</organism>
<evidence type="ECO:0000313" key="2">
    <source>
        <dbReference type="Proteomes" id="UP000186922"/>
    </source>
</evidence>
<evidence type="ECO:0000313" key="1">
    <source>
        <dbReference type="EMBL" id="GAU94955.1"/>
    </source>
</evidence>
<proteinExistence type="predicted"/>
<sequence>MTTLQNQEGRSRDSWGQPIAGCLCLSLREASAWQERTVFQTPVVSPSAYRYANHRLLPAAPIH</sequence>
<dbReference type="Proteomes" id="UP000186922">
    <property type="component" value="Unassembled WGS sequence"/>
</dbReference>
<name>A0A1D1V2P8_RAMVA</name>
<gene>
    <name evidence="1" type="primary">RvY_06651-1</name>
    <name evidence="1" type="synonym">RvY_06651.1</name>
    <name evidence="1" type="ORF">RvY_06651</name>
</gene>
<dbReference type="AlphaFoldDB" id="A0A1D1V2P8"/>
<comment type="caution">
    <text evidence="1">The sequence shown here is derived from an EMBL/GenBank/DDBJ whole genome shotgun (WGS) entry which is preliminary data.</text>
</comment>
<keyword evidence="2" id="KW-1185">Reference proteome</keyword>
<accession>A0A1D1V2P8</accession>
<reference evidence="1 2" key="1">
    <citation type="journal article" date="2016" name="Nat. Commun.">
        <title>Extremotolerant tardigrade genome and improved radiotolerance of human cultured cells by tardigrade-unique protein.</title>
        <authorList>
            <person name="Hashimoto T."/>
            <person name="Horikawa D.D."/>
            <person name="Saito Y."/>
            <person name="Kuwahara H."/>
            <person name="Kozuka-Hata H."/>
            <person name="Shin-I T."/>
            <person name="Minakuchi Y."/>
            <person name="Ohishi K."/>
            <person name="Motoyama A."/>
            <person name="Aizu T."/>
            <person name="Enomoto A."/>
            <person name="Kondo K."/>
            <person name="Tanaka S."/>
            <person name="Hara Y."/>
            <person name="Koshikawa S."/>
            <person name="Sagara H."/>
            <person name="Miura T."/>
            <person name="Yokobori S."/>
            <person name="Miyagawa K."/>
            <person name="Suzuki Y."/>
            <person name="Kubo T."/>
            <person name="Oyama M."/>
            <person name="Kohara Y."/>
            <person name="Fujiyama A."/>
            <person name="Arakawa K."/>
            <person name="Katayama T."/>
            <person name="Toyoda A."/>
            <person name="Kunieda T."/>
        </authorList>
    </citation>
    <scope>NUCLEOTIDE SEQUENCE [LARGE SCALE GENOMIC DNA]</scope>
    <source>
        <strain evidence="1 2">YOKOZUNA-1</strain>
    </source>
</reference>
<dbReference type="EMBL" id="BDGG01000003">
    <property type="protein sequence ID" value="GAU94955.1"/>
    <property type="molecule type" value="Genomic_DNA"/>
</dbReference>
<protein>
    <submittedName>
        <fullName evidence="1">Uncharacterized protein</fullName>
    </submittedName>
</protein>